<keyword evidence="2" id="KW-1185">Reference proteome</keyword>
<dbReference type="AlphaFoldDB" id="A0A1X1YEC0"/>
<accession>A0A1X1YEC0</accession>
<name>A0A1X1YEC0_9MYCO</name>
<dbReference type="Proteomes" id="UP000193866">
    <property type="component" value="Unassembled WGS sequence"/>
</dbReference>
<proteinExistence type="predicted"/>
<organism evidence="1 2">
    <name type="scientific">Mycolicibacter longobardus</name>
    <dbReference type="NCBI Taxonomy" id="1108812"/>
    <lineage>
        <taxon>Bacteria</taxon>
        <taxon>Bacillati</taxon>
        <taxon>Actinomycetota</taxon>
        <taxon>Actinomycetes</taxon>
        <taxon>Mycobacteriales</taxon>
        <taxon>Mycobacteriaceae</taxon>
        <taxon>Mycolicibacter</taxon>
    </lineage>
</organism>
<evidence type="ECO:0000313" key="2">
    <source>
        <dbReference type="Proteomes" id="UP000193866"/>
    </source>
</evidence>
<evidence type="ECO:0000313" key="1">
    <source>
        <dbReference type="EMBL" id="ORW09426.1"/>
    </source>
</evidence>
<comment type="caution">
    <text evidence="1">The sequence shown here is derived from an EMBL/GenBank/DDBJ whole genome shotgun (WGS) entry which is preliminary data.</text>
</comment>
<reference evidence="1 2" key="1">
    <citation type="submission" date="2016-01" db="EMBL/GenBank/DDBJ databases">
        <title>The new phylogeny of the genus Mycobacterium.</title>
        <authorList>
            <person name="Tarcisio F."/>
            <person name="Conor M."/>
            <person name="Antonella G."/>
            <person name="Elisabetta G."/>
            <person name="Giulia F.S."/>
            <person name="Sara T."/>
            <person name="Anna F."/>
            <person name="Clotilde B."/>
            <person name="Roberto B."/>
            <person name="Veronica D.S."/>
            <person name="Fabio R."/>
            <person name="Monica P."/>
            <person name="Olivier J."/>
            <person name="Enrico T."/>
            <person name="Nicola S."/>
        </authorList>
    </citation>
    <scope>NUCLEOTIDE SEQUENCE [LARGE SCALE GENOMIC DNA]</scope>
    <source>
        <strain evidence="1 2">DSM 45394</strain>
    </source>
</reference>
<sequence length="131" mass="14466">MFGRFSIRGGDFFDRFGHRLGRILCDEAVNFLVVSVDDARQVLTEFIDGIRDAFASDTFATAVLSGVRQTVVADPQAHQLVFRGVPAVSRSETVCESLEFHGLVLFGCRVARPVLDALLGFGWRAWPPSPH</sequence>
<dbReference type="RefSeq" id="WP_085265622.1">
    <property type="nucleotide sequence ID" value="NZ_JACKVG010000008.1"/>
</dbReference>
<dbReference type="EMBL" id="LQPG01000028">
    <property type="protein sequence ID" value="ORW09426.1"/>
    <property type="molecule type" value="Genomic_DNA"/>
</dbReference>
<protein>
    <submittedName>
        <fullName evidence="1">Uncharacterized protein</fullName>
    </submittedName>
</protein>
<gene>
    <name evidence="1" type="ORF">AWC16_16555</name>
</gene>